<protein>
    <recommendedName>
        <fullName evidence="6">Reticulon</fullName>
    </recommendedName>
</protein>
<keyword evidence="3 6" id="KW-0256">Endoplasmic reticulum</keyword>
<dbReference type="PROSITE" id="PS50845">
    <property type="entry name" value="RETICULON"/>
    <property type="match status" value="1"/>
</dbReference>
<dbReference type="PANTHER" id="PTHR45799:SF6">
    <property type="entry name" value="RETICULON"/>
    <property type="match status" value="1"/>
</dbReference>
<evidence type="ECO:0000256" key="1">
    <source>
        <dbReference type="ARBA" id="ARBA00004477"/>
    </source>
</evidence>
<dbReference type="Proteomes" id="UP000694580">
    <property type="component" value="Chromosome 1"/>
</dbReference>
<gene>
    <name evidence="9" type="primary">rtn3</name>
</gene>
<dbReference type="Gene3D" id="1.20.5.2480">
    <property type="match status" value="1"/>
</dbReference>
<dbReference type="GO" id="GO:0043005">
    <property type="term" value="C:neuron projection"/>
    <property type="evidence" value="ECO:0007669"/>
    <property type="project" value="TreeGrafter"/>
</dbReference>
<evidence type="ECO:0000259" key="8">
    <source>
        <dbReference type="PROSITE" id="PS50845"/>
    </source>
</evidence>
<feature type="transmembrane region" description="Helical" evidence="6">
    <location>
        <begin position="47"/>
        <end position="80"/>
    </location>
</feature>
<feature type="transmembrane region" description="Helical" evidence="6">
    <location>
        <begin position="162"/>
        <end position="183"/>
    </location>
</feature>
<organism evidence="9 10">
    <name type="scientific">Denticeps clupeoides</name>
    <name type="common">denticle herring</name>
    <dbReference type="NCBI Taxonomy" id="299321"/>
    <lineage>
        <taxon>Eukaryota</taxon>
        <taxon>Metazoa</taxon>
        <taxon>Chordata</taxon>
        <taxon>Craniata</taxon>
        <taxon>Vertebrata</taxon>
        <taxon>Euteleostomi</taxon>
        <taxon>Actinopterygii</taxon>
        <taxon>Neopterygii</taxon>
        <taxon>Teleostei</taxon>
        <taxon>Clupei</taxon>
        <taxon>Clupeiformes</taxon>
        <taxon>Denticipitoidei</taxon>
        <taxon>Denticipitidae</taxon>
        <taxon>Denticeps</taxon>
    </lineage>
</organism>
<dbReference type="GO" id="GO:0005789">
    <property type="term" value="C:endoplasmic reticulum membrane"/>
    <property type="evidence" value="ECO:0007669"/>
    <property type="project" value="UniProtKB-SubCell"/>
</dbReference>
<keyword evidence="4 6" id="KW-1133">Transmembrane helix</keyword>
<dbReference type="AlphaFoldDB" id="A0AAY4A2V5"/>
<dbReference type="Pfam" id="PF02453">
    <property type="entry name" value="Reticulon"/>
    <property type="match status" value="1"/>
</dbReference>
<keyword evidence="2 6" id="KW-0812">Transmembrane</keyword>
<dbReference type="GeneID" id="114798788"/>
<dbReference type="Ensembl" id="ENSDCDT00010003503.1">
    <property type="protein sequence ID" value="ENSDCDP00010003372.1"/>
    <property type="gene ID" value="ENSDCDG00010001552.1"/>
</dbReference>
<accession>A0AAY4A2V5</accession>
<evidence type="ECO:0000256" key="6">
    <source>
        <dbReference type="RuleBase" id="RU210713"/>
    </source>
</evidence>
<sequence>MADPMTQSSQISSSQGLADGQNSAAAKDSQFSAKELVYWRDPKKSGVVFGVSMLLLLSLATFSVISVASYVLLALLCVTISFRIYKSVIQAVQKSNEGHPFKALMEKDVSVPPETFRKHVDVCLTYINRGLKYMSRLFLVEDLVDSLKLAVVMWLLTYVGAVFNGITILILADILLFTVPLGYEKNKTQIDHYIDIARTQINTTVAKLQEKLPGSLKRKAE</sequence>
<comment type="subcellular location">
    <subcellularLocation>
        <location evidence="1 6">Endoplasmic reticulum membrane</location>
        <topology evidence="1 6">Multi-pass membrane protein</topology>
    </subcellularLocation>
</comment>
<evidence type="ECO:0000256" key="3">
    <source>
        <dbReference type="ARBA" id="ARBA00022824"/>
    </source>
</evidence>
<keyword evidence="10" id="KW-1185">Reference proteome</keyword>
<dbReference type="GO" id="GO:0014069">
    <property type="term" value="C:postsynaptic density"/>
    <property type="evidence" value="ECO:0007669"/>
    <property type="project" value="TreeGrafter"/>
</dbReference>
<evidence type="ECO:0000256" key="2">
    <source>
        <dbReference type="ARBA" id="ARBA00022692"/>
    </source>
</evidence>
<evidence type="ECO:0000313" key="9">
    <source>
        <dbReference type="Ensembl" id="ENSDCDP00010003372.1"/>
    </source>
</evidence>
<feature type="region of interest" description="Disordered" evidence="7">
    <location>
        <begin position="1"/>
        <end position="23"/>
    </location>
</feature>
<dbReference type="CTD" id="10313"/>
<dbReference type="GO" id="GO:0030182">
    <property type="term" value="P:neuron differentiation"/>
    <property type="evidence" value="ECO:0007669"/>
    <property type="project" value="TreeGrafter"/>
</dbReference>
<evidence type="ECO:0000256" key="4">
    <source>
        <dbReference type="ARBA" id="ARBA00022989"/>
    </source>
</evidence>
<dbReference type="InterPro" id="IPR003388">
    <property type="entry name" value="Reticulon"/>
</dbReference>
<evidence type="ECO:0000313" key="10">
    <source>
        <dbReference type="Proteomes" id="UP000694580"/>
    </source>
</evidence>
<feature type="domain" description="Reticulon" evidence="8">
    <location>
        <begin position="33"/>
        <end position="221"/>
    </location>
</feature>
<keyword evidence="5 6" id="KW-0472">Membrane</keyword>
<reference evidence="9" key="3">
    <citation type="submission" date="2025-09" db="UniProtKB">
        <authorList>
            <consortium name="Ensembl"/>
        </authorList>
    </citation>
    <scope>IDENTIFICATION</scope>
</reference>
<dbReference type="GO" id="GO:0007420">
    <property type="term" value="P:brain development"/>
    <property type="evidence" value="ECO:0007669"/>
    <property type="project" value="TreeGrafter"/>
</dbReference>
<dbReference type="PANTHER" id="PTHR45799">
    <property type="entry name" value="RETICULON-LIKE PROTEIN"/>
    <property type="match status" value="1"/>
</dbReference>
<reference evidence="9" key="2">
    <citation type="submission" date="2025-08" db="UniProtKB">
        <authorList>
            <consortium name="Ensembl"/>
        </authorList>
    </citation>
    <scope>IDENTIFICATION</scope>
</reference>
<reference evidence="9 10" key="1">
    <citation type="submission" date="2020-06" db="EMBL/GenBank/DDBJ databases">
        <authorList>
            <consortium name="Wellcome Sanger Institute Data Sharing"/>
        </authorList>
    </citation>
    <scope>NUCLEOTIDE SEQUENCE [LARGE SCALE GENOMIC DNA]</scope>
</reference>
<evidence type="ECO:0000256" key="5">
    <source>
        <dbReference type="ARBA" id="ARBA00023136"/>
    </source>
</evidence>
<dbReference type="GO" id="GO:0071787">
    <property type="term" value="P:endoplasmic reticulum tubular network formation"/>
    <property type="evidence" value="ECO:0007669"/>
    <property type="project" value="TreeGrafter"/>
</dbReference>
<dbReference type="GeneTree" id="ENSGT00940000157482"/>
<name>A0AAY4A2V5_9TELE</name>
<proteinExistence type="predicted"/>
<evidence type="ECO:0000256" key="7">
    <source>
        <dbReference type="SAM" id="MobiDB-lite"/>
    </source>
</evidence>
<dbReference type="RefSeq" id="XP_028850609.1">
    <property type="nucleotide sequence ID" value="XM_028994776.1"/>
</dbReference>
<dbReference type="InterPro" id="IPR046964">
    <property type="entry name" value="RTN1-4"/>
</dbReference>